<organism evidence="12 13">
    <name type="scientific">Ornithorhynchus anatinus</name>
    <name type="common">Duckbill platypus</name>
    <dbReference type="NCBI Taxonomy" id="9258"/>
    <lineage>
        <taxon>Eukaryota</taxon>
        <taxon>Metazoa</taxon>
        <taxon>Chordata</taxon>
        <taxon>Craniata</taxon>
        <taxon>Vertebrata</taxon>
        <taxon>Euteleostomi</taxon>
        <taxon>Mammalia</taxon>
        <taxon>Monotremata</taxon>
        <taxon>Ornithorhynchidae</taxon>
        <taxon>Ornithorhynchus</taxon>
    </lineage>
</organism>
<name>A0A6I8PHL9_ORNAN</name>
<evidence type="ECO:0000256" key="5">
    <source>
        <dbReference type="ARBA" id="ARBA00022771"/>
    </source>
</evidence>
<comment type="pathway">
    <text evidence="1">Protein modification; protein sumoylation.</text>
</comment>
<feature type="compositionally biased region" description="Pro residues" evidence="9">
    <location>
        <begin position="605"/>
        <end position="616"/>
    </location>
</feature>
<evidence type="ECO:0000256" key="3">
    <source>
        <dbReference type="ARBA" id="ARBA00022679"/>
    </source>
</evidence>
<keyword evidence="13" id="KW-1185">Reference proteome</keyword>
<dbReference type="InterPro" id="IPR023321">
    <property type="entry name" value="PINIT"/>
</dbReference>
<dbReference type="InterPro" id="IPR004181">
    <property type="entry name" value="Znf_MIZ"/>
</dbReference>
<evidence type="ECO:0000313" key="13">
    <source>
        <dbReference type="Proteomes" id="UP000002279"/>
    </source>
</evidence>
<feature type="region of interest" description="Disordered" evidence="9">
    <location>
        <begin position="547"/>
        <end position="616"/>
    </location>
</feature>
<dbReference type="GO" id="GO:0008270">
    <property type="term" value="F:zinc ion binding"/>
    <property type="evidence" value="ECO:0007669"/>
    <property type="project" value="UniProtKB-KW"/>
</dbReference>
<keyword evidence="5 8" id="KW-0863">Zinc-finger</keyword>
<dbReference type="InterPro" id="IPR038654">
    <property type="entry name" value="PINIT_sf"/>
</dbReference>
<reference evidence="12" key="2">
    <citation type="submission" date="2025-08" db="UniProtKB">
        <authorList>
            <consortium name="Ensembl"/>
        </authorList>
    </citation>
    <scope>IDENTIFICATION</scope>
    <source>
        <strain evidence="12">Glennie</strain>
    </source>
</reference>
<evidence type="ECO:0000256" key="9">
    <source>
        <dbReference type="SAM" id="MobiDB-lite"/>
    </source>
</evidence>
<reference evidence="12" key="3">
    <citation type="submission" date="2025-09" db="UniProtKB">
        <authorList>
            <consortium name="Ensembl"/>
        </authorList>
    </citation>
    <scope>IDENTIFICATION</scope>
    <source>
        <strain evidence="12">Glennie</strain>
    </source>
</reference>
<evidence type="ECO:0000256" key="2">
    <source>
        <dbReference type="ARBA" id="ARBA00005383"/>
    </source>
</evidence>
<keyword evidence="6" id="KW-0833">Ubl conjugation pathway</keyword>
<keyword evidence="3" id="KW-0808">Transferase</keyword>
<keyword evidence="7" id="KW-0862">Zinc</keyword>
<feature type="region of interest" description="Disordered" evidence="9">
    <location>
        <begin position="710"/>
        <end position="760"/>
    </location>
</feature>
<dbReference type="Proteomes" id="UP000002279">
    <property type="component" value="Chromosome X1"/>
</dbReference>
<evidence type="ECO:0000313" key="12">
    <source>
        <dbReference type="Ensembl" id="ENSOANP00000052026.1"/>
    </source>
</evidence>
<dbReference type="Gene3D" id="3.30.40.10">
    <property type="entry name" value="Zinc/RING finger domain, C3HC4 (zinc finger)"/>
    <property type="match status" value="1"/>
</dbReference>
<dbReference type="UniPathway" id="UPA00886"/>
<dbReference type="InterPro" id="IPR013083">
    <property type="entry name" value="Znf_RING/FYVE/PHD"/>
</dbReference>
<feature type="compositionally biased region" description="Basic and acidic residues" evidence="9">
    <location>
        <begin position="329"/>
        <end position="340"/>
    </location>
</feature>
<evidence type="ECO:0000256" key="6">
    <source>
        <dbReference type="ARBA" id="ARBA00022786"/>
    </source>
</evidence>
<evidence type="ECO:0000259" key="11">
    <source>
        <dbReference type="PROSITE" id="PS51466"/>
    </source>
</evidence>
<comment type="similarity">
    <text evidence="2">Belongs to the PIAS family.</text>
</comment>
<feature type="compositionally biased region" description="Polar residues" evidence="9">
    <location>
        <begin position="718"/>
        <end position="751"/>
    </location>
</feature>
<dbReference type="Pfam" id="PF14324">
    <property type="entry name" value="PINIT"/>
    <property type="match status" value="1"/>
</dbReference>
<dbReference type="PANTHER" id="PTHR10782">
    <property type="entry name" value="ZINC FINGER MIZ DOMAIN-CONTAINING PROTEIN"/>
    <property type="match status" value="1"/>
</dbReference>
<dbReference type="GeneTree" id="ENSGT01030000234539"/>
<dbReference type="AlphaFoldDB" id="A0A6I8PHL9"/>
<dbReference type="PANTHER" id="PTHR10782:SF10">
    <property type="entry name" value="E3 SUMO-PROTEIN LIGASE PIAS3"/>
    <property type="match status" value="1"/>
</dbReference>
<dbReference type="GO" id="GO:0003712">
    <property type="term" value="F:transcription coregulator activity"/>
    <property type="evidence" value="ECO:0000318"/>
    <property type="project" value="GO_Central"/>
</dbReference>
<proteinExistence type="inferred from homology"/>
<dbReference type="OMA" id="YIVEMIT"/>
<dbReference type="InParanoid" id="A0A6I8PHL9"/>
<feature type="domain" description="SP-RING-type" evidence="10">
    <location>
        <begin position="186"/>
        <end position="270"/>
    </location>
</feature>
<evidence type="ECO:0000256" key="1">
    <source>
        <dbReference type="ARBA" id="ARBA00004718"/>
    </source>
</evidence>
<feature type="region of interest" description="Disordered" evidence="9">
    <location>
        <begin position="685"/>
        <end position="704"/>
    </location>
</feature>
<evidence type="ECO:0000256" key="8">
    <source>
        <dbReference type="PROSITE-ProRule" id="PRU00452"/>
    </source>
</evidence>
<dbReference type="PROSITE" id="PS51044">
    <property type="entry name" value="ZF_SP_RING"/>
    <property type="match status" value="1"/>
</dbReference>
<dbReference type="PROSITE" id="PS51466">
    <property type="entry name" value="PINIT"/>
    <property type="match status" value="1"/>
</dbReference>
<dbReference type="GO" id="GO:0061665">
    <property type="term" value="F:SUMO ligase activity"/>
    <property type="evidence" value="ECO:0000318"/>
    <property type="project" value="GO_Central"/>
</dbReference>
<feature type="region of interest" description="Disordered" evidence="9">
    <location>
        <begin position="329"/>
        <end position="349"/>
    </location>
</feature>
<dbReference type="GO" id="GO:0000785">
    <property type="term" value="C:chromatin"/>
    <property type="evidence" value="ECO:0000318"/>
    <property type="project" value="GO_Central"/>
</dbReference>
<evidence type="ECO:0000256" key="7">
    <source>
        <dbReference type="ARBA" id="ARBA00022833"/>
    </source>
</evidence>
<sequence>MSAEESDIFTEGPVVRMKELTFFPICAEFVKPTKLVPGVTGKLKKAELSFMASRKHFSRISNKSSADEPGDETFRVQLRLCLWDTRSLQPDCLPPQLIVTVNGEMCLGPAFGKNNNRPVDITHLVYPSDESLNDVMLLWSPNDTRDFAMSVYLVKQLTTKNLVEQLKNKDFFPQYRTLSLIREAMPATREPQFTLRRVRASLLSPLGQGLMSLPCRAESCSHVQIFDAIPFLQRNEEEETWRCPVCDQEILYQDLVVDKYFFIVLHTVVCEEIDCEEIDMLYDGTWVPAKYRLDLLEITEDPGFPGLRGHRFKRNKKIHFVSVKEKRSASEVEGTSKERPSPMAAIPPSTSTIMVSTAEQELAQDSEIQARAAEPDSPPTSNQPSYLRFRRLSDFFSVHLDSGGNELPPKGPGSLLGDQRNLFYCCDAPGPSRPRGSLPFNRDKEVPAIALKDSSSFNVELQTLVTTAAISVSTTPNVAPRPQQSPALFQDLPWSSYLQQSRSALSSLEPASREGLNLPAHMTVLAQLFASPILALQSTYDLGFSRCQGQPPTSAPAPAPAPTPATAPAPTPAPAPAPAPAPTPAPAPAPTLAPAPAPTLALAPAPTPAPAPAPTPAPAAAWAPVPAPFSESLSLSPPAGIYRRSGQKPSSGVGVGQGRGFLRLQQLGIYKSPALDSSPSTIHLSLPAGAMGNPPGGSQERARLRPPVFTLAPVPADSGTQPFSTQVDRASSRANSGQSTQADGATASLDTSEPKGHSRP</sequence>
<accession>A0A6I8PHL9</accession>
<reference evidence="12 13" key="1">
    <citation type="journal article" date="2008" name="Nature">
        <title>Genome analysis of the platypus reveals unique signatures of evolution.</title>
        <authorList>
            <person name="Warren W.C."/>
            <person name="Hillier L.W."/>
            <person name="Marshall Graves J.A."/>
            <person name="Birney E."/>
            <person name="Ponting C.P."/>
            <person name="Grutzner F."/>
            <person name="Belov K."/>
            <person name="Miller W."/>
            <person name="Clarke L."/>
            <person name="Chinwalla A.T."/>
            <person name="Yang S.P."/>
            <person name="Heger A."/>
            <person name="Locke D.P."/>
            <person name="Miethke P."/>
            <person name="Waters P.D."/>
            <person name="Veyrunes F."/>
            <person name="Fulton L."/>
            <person name="Fulton B."/>
            <person name="Graves T."/>
            <person name="Wallis J."/>
            <person name="Puente X.S."/>
            <person name="Lopez-Otin C."/>
            <person name="Ordonez G.R."/>
            <person name="Eichler E.E."/>
            <person name="Chen L."/>
            <person name="Cheng Z."/>
            <person name="Deakin J.E."/>
            <person name="Alsop A."/>
            <person name="Thompson K."/>
            <person name="Kirby P."/>
            <person name="Papenfuss A.T."/>
            <person name="Wakefield M.J."/>
            <person name="Olender T."/>
            <person name="Lancet D."/>
            <person name="Huttley G.A."/>
            <person name="Smit A.F."/>
            <person name="Pask A."/>
            <person name="Temple-Smith P."/>
            <person name="Batzer M.A."/>
            <person name="Walker J.A."/>
            <person name="Konkel M.K."/>
            <person name="Harris R.S."/>
            <person name="Whittington C.M."/>
            <person name="Wong E.S."/>
            <person name="Gemmell N.J."/>
            <person name="Buschiazzo E."/>
            <person name="Vargas Jentzsch I.M."/>
            <person name="Merkel A."/>
            <person name="Schmitz J."/>
            <person name="Zemann A."/>
            <person name="Churakov G."/>
            <person name="Kriegs J.O."/>
            <person name="Brosius J."/>
            <person name="Murchison E.P."/>
            <person name="Sachidanandam R."/>
            <person name="Smith C."/>
            <person name="Hannon G.J."/>
            <person name="Tsend-Ayush E."/>
            <person name="McMillan D."/>
            <person name="Attenborough R."/>
            <person name="Rens W."/>
            <person name="Ferguson-Smith M."/>
            <person name="Lefevre C.M."/>
            <person name="Sharp J.A."/>
            <person name="Nicholas K.R."/>
            <person name="Ray D.A."/>
            <person name="Kube M."/>
            <person name="Reinhardt R."/>
            <person name="Pringle T.H."/>
            <person name="Taylor J."/>
            <person name="Jones R.C."/>
            <person name="Nixon B."/>
            <person name="Dacheux J.L."/>
            <person name="Niwa H."/>
            <person name="Sekita Y."/>
            <person name="Huang X."/>
            <person name="Stark A."/>
            <person name="Kheradpour P."/>
            <person name="Kellis M."/>
            <person name="Flicek P."/>
            <person name="Chen Y."/>
            <person name="Webber C."/>
            <person name="Hardison R."/>
            <person name="Nelson J."/>
            <person name="Hallsworth-Pepin K."/>
            <person name="Delehaunty K."/>
            <person name="Markovic C."/>
            <person name="Minx P."/>
            <person name="Feng Y."/>
            <person name="Kremitzki C."/>
            <person name="Mitreva M."/>
            <person name="Glasscock J."/>
            <person name="Wylie T."/>
            <person name="Wohldmann P."/>
            <person name="Thiru P."/>
            <person name="Nhan M.N."/>
            <person name="Pohl C.S."/>
            <person name="Smith S.M."/>
            <person name="Hou S."/>
            <person name="Nefedov M."/>
            <person name="de Jong P.J."/>
            <person name="Renfree M.B."/>
            <person name="Mardis E.R."/>
            <person name="Wilson R.K."/>
        </authorList>
    </citation>
    <scope>NUCLEOTIDE SEQUENCE [LARGE SCALE GENOMIC DNA]</scope>
    <source>
        <strain evidence="12 13">Glennie</strain>
    </source>
</reference>
<dbReference type="Pfam" id="PF02891">
    <property type="entry name" value="zf-MIZ"/>
    <property type="match status" value="1"/>
</dbReference>
<dbReference type="GO" id="GO:0006357">
    <property type="term" value="P:regulation of transcription by RNA polymerase II"/>
    <property type="evidence" value="ECO:0000318"/>
    <property type="project" value="GO_Central"/>
</dbReference>
<evidence type="ECO:0000259" key="10">
    <source>
        <dbReference type="PROSITE" id="PS51044"/>
    </source>
</evidence>
<evidence type="ECO:0000256" key="4">
    <source>
        <dbReference type="ARBA" id="ARBA00022723"/>
    </source>
</evidence>
<keyword evidence="4" id="KW-0479">Metal-binding</keyword>
<feature type="domain" description="PINIT" evidence="11">
    <location>
        <begin position="6"/>
        <end position="157"/>
    </location>
</feature>
<feature type="compositionally biased region" description="Pro residues" evidence="9">
    <location>
        <begin position="553"/>
        <end position="597"/>
    </location>
</feature>
<protein>
    <submittedName>
        <fullName evidence="12">Uncharacterized protein</fullName>
    </submittedName>
</protein>
<dbReference type="GO" id="GO:0016925">
    <property type="term" value="P:protein sumoylation"/>
    <property type="evidence" value="ECO:0000318"/>
    <property type="project" value="GO_Central"/>
</dbReference>
<dbReference type="Ensembl" id="ENSOANT00000050983.1">
    <property type="protein sequence ID" value="ENSOANP00000052026.1"/>
    <property type="gene ID" value="ENSOANG00000044665.1"/>
</dbReference>
<dbReference type="Bgee" id="ENSOANG00000044665">
    <property type="expression patterns" value="Expressed in testis and 2 other cell types or tissues"/>
</dbReference>
<dbReference type="Gene3D" id="2.60.120.780">
    <property type="entry name" value="PINIT domain"/>
    <property type="match status" value="1"/>
</dbReference>